<dbReference type="NCBIfam" id="NF003742">
    <property type="entry name" value="PRK05339.1"/>
    <property type="match status" value="1"/>
</dbReference>
<keyword evidence="1 5" id="KW-0723">Serine/threonine-protein kinase</keyword>
<dbReference type="EC" id="2.7.4.27" evidence="5"/>
<accession>A0A923RIJ1</accession>
<dbReference type="GO" id="GO:0004674">
    <property type="term" value="F:protein serine/threonine kinase activity"/>
    <property type="evidence" value="ECO:0007669"/>
    <property type="project" value="UniProtKB-UniRule"/>
</dbReference>
<evidence type="ECO:0000256" key="4">
    <source>
        <dbReference type="ARBA" id="ARBA00022777"/>
    </source>
</evidence>
<dbReference type="AlphaFoldDB" id="A0A923RIJ1"/>
<dbReference type="EMBL" id="JACOOL010000006">
    <property type="protein sequence ID" value="MBC5637235.1"/>
    <property type="molecule type" value="Genomic_DNA"/>
</dbReference>
<protein>
    <recommendedName>
        <fullName evidence="5">Putative pyruvate, phosphate dikinase regulatory protein</fullName>
        <shortName evidence="5">PPDK regulatory protein</shortName>
        <ecNumber evidence="5">2.7.11.32</ecNumber>
        <ecNumber evidence="5">2.7.4.27</ecNumber>
    </recommendedName>
</protein>
<evidence type="ECO:0000256" key="2">
    <source>
        <dbReference type="ARBA" id="ARBA00022679"/>
    </source>
</evidence>
<dbReference type="InterPro" id="IPR026565">
    <property type="entry name" value="PPDK_reg"/>
</dbReference>
<evidence type="ECO:0000256" key="3">
    <source>
        <dbReference type="ARBA" id="ARBA00022741"/>
    </source>
</evidence>
<keyword evidence="7" id="KW-1185">Reference proteome</keyword>
<evidence type="ECO:0000313" key="6">
    <source>
        <dbReference type="EMBL" id="MBC5637235.1"/>
    </source>
</evidence>
<dbReference type="RefSeq" id="WP_186869938.1">
    <property type="nucleotide sequence ID" value="NZ_JACOOL010000006.1"/>
</dbReference>
<keyword evidence="3 5" id="KW-0547">Nucleotide-binding</keyword>
<comment type="similarity">
    <text evidence="5">Belongs to the pyruvate, phosphate/water dikinase regulatory protein family. PDRP subfamily.</text>
</comment>
<comment type="catalytic activity">
    <reaction evidence="5">
        <text>N(tele)-phospho-L-histidyl/O-phospho-L-threonyl-[pyruvate, phosphate dikinase] + phosphate + H(+) = N(tele)-phospho-L-histidyl/L-threonyl-[pyruvate, phosphate dikinase] + diphosphate</text>
        <dbReference type="Rhea" id="RHEA:43696"/>
        <dbReference type="Rhea" id="RHEA-COMP:10650"/>
        <dbReference type="Rhea" id="RHEA-COMP:10651"/>
        <dbReference type="ChEBI" id="CHEBI:15378"/>
        <dbReference type="ChEBI" id="CHEBI:30013"/>
        <dbReference type="ChEBI" id="CHEBI:33019"/>
        <dbReference type="ChEBI" id="CHEBI:43474"/>
        <dbReference type="ChEBI" id="CHEBI:61977"/>
        <dbReference type="ChEBI" id="CHEBI:83586"/>
        <dbReference type="EC" id="2.7.4.27"/>
    </reaction>
</comment>
<dbReference type="InterPro" id="IPR005177">
    <property type="entry name" value="Kinase-pyrophosphorylase"/>
</dbReference>
<evidence type="ECO:0000313" key="7">
    <source>
        <dbReference type="Proteomes" id="UP000637359"/>
    </source>
</evidence>
<evidence type="ECO:0000256" key="5">
    <source>
        <dbReference type="HAMAP-Rule" id="MF_00921"/>
    </source>
</evidence>
<dbReference type="EC" id="2.7.11.32" evidence="5"/>
<dbReference type="Proteomes" id="UP000637359">
    <property type="component" value="Unassembled WGS sequence"/>
</dbReference>
<name>A0A923RIJ1_9BACI</name>
<organism evidence="6 7">
    <name type="scientific">Ornithinibacillus hominis</name>
    <dbReference type="NCBI Taxonomy" id="2763055"/>
    <lineage>
        <taxon>Bacteria</taxon>
        <taxon>Bacillati</taxon>
        <taxon>Bacillota</taxon>
        <taxon>Bacilli</taxon>
        <taxon>Bacillales</taxon>
        <taxon>Bacillaceae</taxon>
        <taxon>Ornithinibacillus</taxon>
    </lineage>
</organism>
<gene>
    <name evidence="6" type="ORF">H8S33_10510</name>
</gene>
<comment type="caution">
    <text evidence="6">The sequence shown here is derived from an EMBL/GenBank/DDBJ whole genome shotgun (WGS) entry which is preliminary data.</text>
</comment>
<dbReference type="GO" id="GO:0043531">
    <property type="term" value="F:ADP binding"/>
    <property type="evidence" value="ECO:0007669"/>
    <property type="project" value="UniProtKB-UniRule"/>
</dbReference>
<dbReference type="HAMAP" id="MF_00921">
    <property type="entry name" value="PDRP"/>
    <property type="match status" value="1"/>
</dbReference>
<dbReference type="GO" id="GO:0016776">
    <property type="term" value="F:phosphotransferase activity, phosphate group as acceptor"/>
    <property type="evidence" value="ECO:0007669"/>
    <property type="project" value="UniProtKB-UniRule"/>
</dbReference>
<sequence length="266" mass="30521">MNSKKHVFILSDSVGETAELVIKAGLSQFTHHYDIQRVPYVEDIRTIDEVLFRAKDTESIIGFTLVDPMLRDYLNQKASELNIEAIDIMGPMLQAMERFFDKKPRQEPGLVHKLDEDYFKKVEAIEFAVKYDDGRDPRGISRADIILIGVSRTSKTPLSQFLAHKRLKVANIPIVPEVEPPEELFMVDPKKCIGLRIEPIKLNDIRKERLKALGLGDQATYANIQRIHQELDYFNKIVERIGCRVVDVSNKAVEETANHILRLIKE</sequence>
<dbReference type="PANTHER" id="PTHR31756:SF3">
    <property type="entry name" value="PYRUVATE, PHOSPHATE DIKINASE REGULATORY PROTEIN 1, CHLOROPLASTIC"/>
    <property type="match status" value="1"/>
</dbReference>
<dbReference type="PANTHER" id="PTHR31756">
    <property type="entry name" value="PYRUVATE, PHOSPHATE DIKINASE REGULATORY PROTEIN 1, CHLOROPLASTIC"/>
    <property type="match status" value="1"/>
</dbReference>
<reference evidence="6" key="1">
    <citation type="submission" date="2020-08" db="EMBL/GenBank/DDBJ databases">
        <title>Genome public.</title>
        <authorList>
            <person name="Liu C."/>
            <person name="Sun Q."/>
        </authorList>
    </citation>
    <scope>NUCLEOTIDE SEQUENCE</scope>
    <source>
        <strain evidence="6">BX22</strain>
    </source>
</reference>
<comment type="catalytic activity">
    <reaction evidence="5">
        <text>N(tele)-phospho-L-histidyl/L-threonyl-[pyruvate, phosphate dikinase] + ADP = N(tele)-phospho-L-histidyl/O-phospho-L-threonyl-[pyruvate, phosphate dikinase] + AMP + H(+)</text>
        <dbReference type="Rhea" id="RHEA:43692"/>
        <dbReference type="Rhea" id="RHEA-COMP:10650"/>
        <dbReference type="Rhea" id="RHEA-COMP:10651"/>
        <dbReference type="ChEBI" id="CHEBI:15378"/>
        <dbReference type="ChEBI" id="CHEBI:30013"/>
        <dbReference type="ChEBI" id="CHEBI:61977"/>
        <dbReference type="ChEBI" id="CHEBI:83586"/>
        <dbReference type="ChEBI" id="CHEBI:456215"/>
        <dbReference type="ChEBI" id="CHEBI:456216"/>
        <dbReference type="EC" id="2.7.11.32"/>
    </reaction>
</comment>
<dbReference type="Pfam" id="PF03618">
    <property type="entry name" value="Kinase-PPPase"/>
    <property type="match status" value="1"/>
</dbReference>
<keyword evidence="2 5" id="KW-0808">Transferase</keyword>
<feature type="binding site" evidence="5">
    <location>
        <begin position="149"/>
        <end position="156"/>
    </location>
    <ligand>
        <name>ADP</name>
        <dbReference type="ChEBI" id="CHEBI:456216"/>
    </ligand>
</feature>
<proteinExistence type="inferred from homology"/>
<evidence type="ECO:0000256" key="1">
    <source>
        <dbReference type="ARBA" id="ARBA00022527"/>
    </source>
</evidence>
<keyword evidence="4 5" id="KW-0418">Kinase</keyword>
<comment type="function">
    <text evidence="5">Bifunctional serine/threonine kinase and phosphorylase involved in the regulation of the pyruvate, phosphate dikinase (PPDK) by catalyzing its phosphorylation/dephosphorylation.</text>
</comment>
<dbReference type="GO" id="GO:0005524">
    <property type="term" value="F:ATP binding"/>
    <property type="evidence" value="ECO:0007669"/>
    <property type="project" value="InterPro"/>
</dbReference>